<sequence length="83" mass="8743">LSSLLADVTSCQTYLDAALQSADFIHNHLTNSNNLVMDGIYADTCGKGSKNEGAGLLSPNSGLALEGLSILTSLTQNDTIKEW</sequence>
<dbReference type="SUPFAM" id="SSF48208">
    <property type="entry name" value="Six-hairpin glycosidases"/>
    <property type="match status" value="1"/>
</dbReference>
<evidence type="ECO:0000313" key="2">
    <source>
        <dbReference type="Proteomes" id="UP000297245"/>
    </source>
</evidence>
<organism evidence="1 2">
    <name type="scientific">Dendrothele bispora (strain CBS 962.96)</name>
    <dbReference type="NCBI Taxonomy" id="1314807"/>
    <lineage>
        <taxon>Eukaryota</taxon>
        <taxon>Fungi</taxon>
        <taxon>Dikarya</taxon>
        <taxon>Basidiomycota</taxon>
        <taxon>Agaricomycotina</taxon>
        <taxon>Agaricomycetes</taxon>
        <taxon>Agaricomycetidae</taxon>
        <taxon>Agaricales</taxon>
        <taxon>Agaricales incertae sedis</taxon>
        <taxon>Dendrothele</taxon>
    </lineage>
</organism>
<dbReference type="AlphaFoldDB" id="A0A4S8LM28"/>
<dbReference type="GO" id="GO:0005975">
    <property type="term" value="P:carbohydrate metabolic process"/>
    <property type="evidence" value="ECO:0007669"/>
    <property type="project" value="InterPro"/>
</dbReference>
<keyword evidence="2" id="KW-1185">Reference proteome</keyword>
<protein>
    <submittedName>
        <fullName evidence="1">Uncharacterized protein</fullName>
    </submittedName>
</protein>
<dbReference type="OrthoDB" id="3068171at2759"/>
<dbReference type="InterPro" id="IPR008928">
    <property type="entry name" value="6-hairpin_glycosidase_sf"/>
</dbReference>
<dbReference type="Gene3D" id="1.50.10.20">
    <property type="match status" value="1"/>
</dbReference>
<reference evidence="1 2" key="1">
    <citation type="journal article" date="2019" name="Nat. Ecol. Evol.">
        <title>Megaphylogeny resolves global patterns of mushroom evolution.</title>
        <authorList>
            <person name="Varga T."/>
            <person name="Krizsan K."/>
            <person name="Foldi C."/>
            <person name="Dima B."/>
            <person name="Sanchez-Garcia M."/>
            <person name="Sanchez-Ramirez S."/>
            <person name="Szollosi G.J."/>
            <person name="Szarkandi J.G."/>
            <person name="Papp V."/>
            <person name="Albert L."/>
            <person name="Andreopoulos W."/>
            <person name="Angelini C."/>
            <person name="Antonin V."/>
            <person name="Barry K.W."/>
            <person name="Bougher N.L."/>
            <person name="Buchanan P."/>
            <person name="Buyck B."/>
            <person name="Bense V."/>
            <person name="Catcheside P."/>
            <person name="Chovatia M."/>
            <person name="Cooper J."/>
            <person name="Damon W."/>
            <person name="Desjardin D."/>
            <person name="Finy P."/>
            <person name="Geml J."/>
            <person name="Haridas S."/>
            <person name="Hughes K."/>
            <person name="Justo A."/>
            <person name="Karasinski D."/>
            <person name="Kautmanova I."/>
            <person name="Kiss B."/>
            <person name="Kocsube S."/>
            <person name="Kotiranta H."/>
            <person name="LaButti K.M."/>
            <person name="Lechner B.E."/>
            <person name="Liimatainen K."/>
            <person name="Lipzen A."/>
            <person name="Lukacs Z."/>
            <person name="Mihaltcheva S."/>
            <person name="Morgado L.N."/>
            <person name="Niskanen T."/>
            <person name="Noordeloos M.E."/>
            <person name="Ohm R.A."/>
            <person name="Ortiz-Santana B."/>
            <person name="Ovrebo C."/>
            <person name="Racz N."/>
            <person name="Riley R."/>
            <person name="Savchenko A."/>
            <person name="Shiryaev A."/>
            <person name="Soop K."/>
            <person name="Spirin V."/>
            <person name="Szebenyi C."/>
            <person name="Tomsovsky M."/>
            <person name="Tulloss R.E."/>
            <person name="Uehling J."/>
            <person name="Grigoriev I.V."/>
            <person name="Vagvolgyi C."/>
            <person name="Papp T."/>
            <person name="Martin F.M."/>
            <person name="Miettinen O."/>
            <person name="Hibbett D.S."/>
            <person name="Nagy L.G."/>
        </authorList>
    </citation>
    <scope>NUCLEOTIDE SEQUENCE [LARGE SCALE GENOMIC DNA]</scope>
    <source>
        <strain evidence="1 2">CBS 962.96</strain>
    </source>
</reference>
<dbReference type="Proteomes" id="UP000297245">
    <property type="component" value="Unassembled WGS sequence"/>
</dbReference>
<feature type="non-terminal residue" evidence="1">
    <location>
        <position position="1"/>
    </location>
</feature>
<proteinExistence type="predicted"/>
<evidence type="ECO:0000313" key="1">
    <source>
        <dbReference type="EMBL" id="THU90356.1"/>
    </source>
</evidence>
<accession>A0A4S8LM28</accession>
<dbReference type="EMBL" id="ML179337">
    <property type="protein sequence ID" value="THU90356.1"/>
    <property type="molecule type" value="Genomic_DNA"/>
</dbReference>
<name>A0A4S8LM28_DENBC</name>
<gene>
    <name evidence="1" type="ORF">K435DRAFT_676228</name>
</gene>